<reference evidence="1" key="1">
    <citation type="submission" date="2014-09" db="EMBL/GenBank/DDBJ databases">
        <authorList>
            <person name="Magalhaes I.L.F."/>
            <person name="Oliveira U."/>
            <person name="Santos F.R."/>
            <person name="Vidigal T.H.D.A."/>
            <person name="Brescovit A.D."/>
            <person name="Santos A.J."/>
        </authorList>
    </citation>
    <scope>NUCLEOTIDE SEQUENCE</scope>
    <source>
        <tissue evidence="1">Shoot tissue taken approximately 20 cm above the soil surface</tissue>
    </source>
</reference>
<organism evidence="1">
    <name type="scientific">Arundo donax</name>
    <name type="common">Giant reed</name>
    <name type="synonym">Donax arundinaceus</name>
    <dbReference type="NCBI Taxonomy" id="35708"/>
    <lineage>
        <taxon>Eukaryota</taxon>
        <taxon>Viridiplantae</taxon>
        <taxon>Streptophyta</taxon>
        <taxon>Embryophyta</taxon>
        <taxon>Tracheophyta</taxon>
        <taxon>Spermatophyta</taxon>
        <taxon>Magnoliopsida</taxon>
        <taxon>Liliopsida</taxon>
        <taxon>Poales</taxon>
        <taxon>Poaceae</taxon>
        <taxon>PACMAD clade</taxon>
        <taxon>Arundinoideae</taxon>
        <taxon>Arundineae</taxon>
        <taxon>Arundo</taxon>
    </lineage>
</organism>
<name>A0A0A9E6B8_ARUDO</name>
<dbReference type="EMBL" id="GBRH01201561">
    <property type="protein sequence ID" value="JAD96334.1"/>
    <property type="molecule type" value="Transcribed_RNA"/>
</dbReference>
<proteinExistence type="predicted"/>
<sequence>MLFLGHNQSLCLGAEEHPQLKANHAYFTDDYEELIMIYQDGTRFIGVLNLENHTRKYVVSQIWSDWPCPVWIIPNLTKMDLAFR</sequence>
<dbReference type="PANTHER" id="PTHR44586">
    <property type="entry name" value="F-BOX DOMAIN CONTAINING PROTEIN, EXPRESSED"/>
    <property type="match status" value="1"/>
</dbReference>
<evidence type="ECO:0000313" key="1">
    <source>
        <dbReference type="EMBL" id="JAD96334.1"/>
    </source>
</evidence>
<reference evidence="1" key="2">
    <citation type="journal article" date="2015" name="Data Brief">
        <title>Shoot transcriptome of the giant reed, Arundo donax.</title>
        <authorList>
            <person name="Barrero R.A."/>
            <person name="Guerrero F.D."/>
            <person name="Moolhuijzen P."/>
            <person name="Goolsby J.A."/>
            <person name="Tidwell J."/>
            <person name="Bellgard S.E."/>
            <person name="Bellgard M.I."/>
        </authorList>
    </citation>
    <scope>NUCLEOTIDE SEQUENCE</scope>
    <source>
        <tissue evidence="1">Shoot tissue taken approximately 20 cm above the soil surface</tissue>
    </source>
</reference>
<dbReference type="PANTHER" id="PTHR44586:SF23">
    <property type="entry name" value="F-BOX DOMAIN-CONTAINING PROTEIN"/>
    <property type="match status" value="1"/>
</dbReference>
<dbReference type="AlphaFoldDB" id="A0A0A9E6B8"/>
<accession>A0A0A9E6B8</accession>
<protein>
    <submittedName>
        <fullName evidence="1">Uncharacterized protein</fullName>
    </submittedName>
</protein>